<dbReference type="InterPro" id="IPR036615">
    <property type="entry name" value="Mur_ligase_C_dom_sf"/>
</dbReference>
<dbReference type="PROSITE" id="PS51257">
    <property type="entry name" value="PROKAR_LIPOPROTEIN"/>
    <property type="match status" value="1"/>
</dbReference>
<dbReference type="SUPFAM" id="SSF53244">
    <property type="entry name" value="MurD-like peptide ligases, peptide-binding domain"/>
    <property type="match status" value="1"/>
</dbReference>
<dbReference type="Gene3D" id="3.90.190.20">
    <property type="entry name" value="Mur ligase, C-terminal domain"/>
    <property type="match status" value="1"/>
</dbReference>
<organism evidence="10 11">
    <name type="scientific">Desulfosudis oleivorans (strain DSM 6200 / JCM 39069 / Hxd3)</name>
    <name type="common">Desulfococcus oleovorans</name>
    <dbReference type="NCBI Taxonomy" id="96561"/>
    <lineage>
        <taxon>Bacteria</taxon>
        <taxon>Pseudomonadati</taxon>
        <taxon>Thermodesulfobacteriota</taxon>
        <taxon>Desulfobacteria</taxon>
        <taxon>Desulfobacterales</taxon>
        <taxon>Desulfosudaceae</taxon>
        <taxon>Desulfosudis</taxon>
    </lineage>
</organism>
<dbReference type="SUPFAM" id="SSF53623">
    <property type="entry name" value="MurD-like peptide ligases, catalytic domain"/>
    <property type="match status" value="1"/>
</dbReference>
<dbReference type="GO" id="GO:0051301">
    <property type="term" value="P:cell division"/>
    <property type="evidence" value="ECO:0007669"/>
    <property type="project" value="UniProtKB-KW"/>
</dbReference>
<evidence type="ECO:0000256" key="2">
    <source>
        <dbReference type="ARBA" id="ARBA00022618"/>
    </source>
</evidence>
<evidence type="ECO:0000256" key="3">
    <source>
        <dbReference type="ARBA" id="ARBA00022741"/>
    </source>
</evidence>
<dbReference type="RefSeq" id="WP_012176016.1">
    <property type="nucleotide sequence ID" value="NC_009943.1"/>
</dbReference>
<dbReference type="PROSITE" id="PS50206">
    <property type="entry name" value="RHODANESE_3"/>
    <property type="match status" value="1"/>
</dbReference>
<evidence type="ECO:0000256" key="1">
    <source>
        <dbReference type="ARBA" id="ARBA00022598"/>
    </source>
</evidence>
<keyword evidence="1" id="KW-0436">Ligase</keyword>
<name>A8ZWS3_DESOH</name>
<gene>
    <name evidence="10" type="ordered locus">Dole_2601</name>
</gene>
<keyword evidence="2" id="KW-0132">Cell division</keyword>
<dbReference type="Pfam" id="PF01225">
    <property type="entry name" value="Mur_ligase"/>
    <property type="match status" value="1"/>
</dbReference>
<evidence type="ECO:0000313" key="11">
    <source>
        <dbReference type="Proteomes" id="UP000008561"/>
    </source>
</evidence>
<keyword evidence="11" id="KW-1185">Reference proteome</keyword>
<evidence type="ECO:0000256" key="4">
    <source>
        <dbReference type="ARBA" id="ARBA00022840"/>
    </source>
</evidence>
<dbReference type="AlphaFoldDB" id="A8ZWS3"/>
<evidence type="ECO:0000256" key="8">
    <source>
        <dbReference type="ARBA" id="ARBA00023316"/>
    </source>
</evidence>
<dbReference type="GO" id="GO:0005524">
    <property type="term" value="F:ATP binding"/>
    <property type="evidence" value="ECO:0007669"/>
    <property type="project" value="UniProtKB-KW"/>
</dbReference>
<dbReference type="InterPro" id="IPR036565">
    <property type="entry name" value="Mur-like_cat_sf"/>
</dbReference>
<keyword evidence="3" id="KW-0547">Nucleotide-binding</keyword>
<dbReference type="GO" id="GO:0009252">
    <property type="term" value="P:peptidoglycan biosynthetic process"/>
    <property type="evidence" value="ECO:0007669"/>
    <property type="project" value="UniProtKB-KW"/>
</dbReference>
<dbReference type="PANTHER" id="PTHR43445">
    <property type="entry name" value="UDP-N-ACETYLMURAMATE--L-ALANINE LIGASE-RELATED"/>
    <property type="match status" value="1"/>
</dbReference>
<dbReference type="InterPro" id="IPR001763">
    <property type="entry name" value="Rhodanese-like_dom"/>
</dbReference>
<keyword evidence="4" id="KW-0067">ATP-binding</keyword>
<dbReference type="eggNOG" id="COG0773">
    <property type="taxonomic scope" value="Bacteria"/>
</dbReference>
<dbReference type="OrthoDB" id="9804126at2"/>
<sequence>MIDPNKNRIPDDVKNVHLIAVCGTAMAALACMLKELGYAVTGSDRNVYPPMSDLLAQNQIPVARGFAAENLDNRPDLVVVGNAVSKDNAEVVRLAEAGLAYCSMPQAIQHFAAKDREVLLVCGTHGKTTASSLLAWMLYSAGLDPSFVIGGVVKDFGGNYRLGKGRHMVIEGDEYDTAFFDKRSKFFHYRPKVAILTGVEFDHADIFADFGAVRKTFDKFIGGLLPESLLLAFDSDPVVRDLVKGRACNVKMYGNRDDSAWRLGRVTLQPPASVVEMICGDAVFGTFETRLIGRYNLLNALAAAAAAHSVGVPAEEIKKALATFSGVRRRQEVRGVVRGVTVMDDFAHHPTAVAATIAGVRPFYPEGRLIAVFEPRTNTSMRNVFQQDYAKAFDLADMVCVSRVPLPEKVPEGMRFSSQQLADDLIKSGKEAYCFDGADAIVDFLKGRAAAGDVVLVMSNGGFDNIHEKLLVGL</sequence>
<dbReference type="InterPro" id="IPR005757">
    <property type="entry name" value="Mpl"/>
</dbReference>
<accession>A8ZWS3</accession>
<keyword evidence="8" id="KW-0961">Cell wall biogenesis/degradation</keyword>
<dbReference type="STRING" id="96561.Dole_2601"/>
<dbReference type="Gene3D" id="3.40.50.720">
    <property type="entry name" value="NAD(P)-binding Rossmann-like Domain"/>
    <property type="match status" value="1"/>
</dbReference>
<evidence type="ECO:0000256" key="7">
    <source>
        <dbReference type="ARBA" id="ARBA00023306"/>
    </source>
</evidence>
<dbReference type="EMBL" id="CP000859">
    <property type="protein sequence ID" value="ABW68404.1"/>
    <property type="molecule type" value="Genomic_DNA"/>
</dbReference>
<dbReference type="InterPro" id="IPR013221">
    <property type="entry name" value="Mur_ligase_cen"/>
</dbReference>
<dbReference type="GO" id="GO:0071555">
    <property type="term" value="P:cell wall organization"/>
    <property type="evidence" value="ECO:0007669"/>
    <property type="project" value="UniProtKB-KW"/>
</dbReference>
<dbReference type="PANTHER" id="PTHR43445:SF5">
    <property type="entry name" value="UDP-N-ACETYLMURAMATE--L-ALANYL-GAMMA-D-GLUTAMYL-MESO-2,6-DIAMINOHEPTANDIOATE LIGASE"/>
    <property type="match status" value="1"/>
</dbReference>
<dbReference type="GO" id="GO:0016881">
    <property type="term" value="F:acid-amino acid ligase activity"/>
    <property type="evidence" value="ECO:0007669"/>
    <property type="project" value="InterPro"/>
</dbReference>
<evidence type="ECO:0000256" key="5">
    <source>
        <dbReference type="ARBA" id="ARBA00022960"/>
    </source>
</evidence>
<dbReference type="KEGG" id="dol:Dole_2601"/>
<dbReference type="InterPro" id="IPR004101">
    <property type="entry name" value="Mur_ligase_C"/>
</dbReference>
<feature type="domain" description="Rhodanese" evidence="9">
    <location>
        <begin position="114"/>
        <end position="164"/>
    </location>
</feature>
<dbReference type="InterPro" id="IPR000713">
    <property type="entry name" value="Mur_ligase_N"/>
</dbReference>
<keyword evidence="5" id="KW-0133">Cell shape</keyword>
<protein>
    <submittedName>
        <fullName evidence="10">UDP-N-acetylmuramate</fullName>
    </submittedName>
</protein>
<dbReference type="SUPFAM" id="SSF51984">
    <property type="entry name" value="MurCD N-terminal domain"/>
    <property type="match status" value="1"/>
</dbReference>
<keyword evidence="6" id="KW-0573">Peptidoglycan synthesis</keyword>
<dbReference type="NCBIfam" id="TIGR01081">
    <property type="entry name" value="mpl"/>
    <property type="match status" value="1"/>
</dbReference>
<dbReference type="GO" id="GO:0008360">
    <property type="term" value="P:regulation of cell shape"/>
    <property type="evidence" value="ECO:0007669"/>
    <property type="project" value="UniProtKB-KW"/>
</dbReference>
<reference evidence="10 11" key="1">
    <citation type="submission" date="2007-10" db="EMBL/GenBank/DDBJ databases">
        <title>Complete sequence of Desulfococcus oleovorans Hxd3.</title>
        <authorList>
            <consortium name="US DOE Joint Genome Institute"/>
            <person name="Copeland A."/>
            <person name="Lucas S."/>
            <person name="Lapidus A."/>
            <person name="Barry K."/>
            <person name="Glavina del Rio T."/>
            <person name="Dalin E."/>
            <person name="Tice H."/>
            <person name="Pitluck S."/>
            <person name="Kiss H."/>
            <person name="Brettin T."/>
            <person name="Bruce D."/>
            <person name="Detter J.C."/>
            <person name="Han C."/>
            <person name="Schmutz J."/>
            <person name="Larimer F."/>
            <person name="Land M."/>
            <person name="Hauser L."/>
            <person name="Kyrpides N."/>
            <person name="Kim E."/>
            <person name="Wawrik B."/>
            <person name="Richardson P."/>
        </authorList>
    </citation>
    <scope>NUCLEOTIDE SEQUENCE [LARGE SCALE GENOMIC DNA]</scope>
    <source>
        <strain evidence="11">DSM 6200 / JCM 39069 / Hxd3</strain>
    </source>
</reference>
<dbReference type="InterPro" id="IPR050061">
    <property type="entry name" value="MurCDEF_pg_biosynth"/>
</dbReference>
<proteinExistence type="predicted"/>
<dbReference type="HOGENOM" id="CLU_028104_0_2_7"/>
<evidence type="ECO:0000313" key="10">
    <source>
        <dbReference type="EMBL" id="ABW68404.1"/>
    </source>
</evidence>
<dbReference type="Gene3D" id="3.40.1190.10">
    <property type="entry name" value="Mur-like, catalytic domain"/>
    <property type="match status" value="1"/>
</dbReference>
<dbReference type="Pfam" id="PF02875">
    <property type="entry name" value="Mur_ligase_C"/>
    <property type="match status" value="1"/>
</dbReference>
<evidence type="ECO:0000256" key="6">
    <source>
        <dbReference type="ARBA" id="ARBA00022984"/>
    </source>
</evidence>
<dbReference type="Proteomes" id="UP000008561">
    <property type="component" value="Chromosome"/>
</dbReference>
<keyword evidence="7" id="KW-0131">Cell cycle</keyword>
<evidence type="ECO:0000259" key="9">
    <source>
        <dbReference type="PROSITE" id="PS50206"/>
    </source>
</evidence>
<dbReference type="Pfam" id="PF08245">
    <property type="entry name" value="Mur_ligase_M"/>
    <property type="match status" value="1"/>
</dbReference>